<sequence>MIFGLMPWGGEPADAPSVKIEWSAASKADYYGSRSSTGTWHSFSSDGFETDFESMTAMPDGSVQYMARKKSDGFLYHNIRYSNGTLQGWAKPNGYNGAASFSGPGPAIAGMPDGSAQVVGIGLDGRLYHRIRNNATTWTPWAQMQGRPGESTFPARKVAIAGIGNGTAQVYAYSSDNNGLYTTTRNAAGTSWTAWSQVDPGGDGGFGTRQSPRVHLGPARTVHAGNGASLPLSRNGAPTSRNSSSRATTAPD</sequence>
<gene>
    <name evidence="2" type="ORF">OG477_41515</name>
</gene>
<feature type="region of interest" description="Disordered" evidence="1">
    <location>
        <begin position="201"/>
        <end position="252"/>
    </location>
</feature>
<reference evidence="2" key="1">
    <citation type="submission" date="2022-10" db="EMBL/GenBank/DDBJ databases">
        <title>The complete genomes of actinobacterial strains from the NBC collection.</title>
        <authorList>
            <person name="Joergensen T.S."/>
            <person name="Alvarez Arevalo M."/>
            <person name="Sterndorff E.B."/>
            <person name="Faurdal D."/>
            <person name="Vuksanovic O."/>
            <person name="Mourched A.-S."/>
            <person name="Charusanti P."/>
            <person name="Shaw S."/>
            <person name="Blin K."/>
            <person name="Weber T."/>
        </authorList>
    </citation>
    <scope>NUCLEOTIDE SEQUENCE</scope>
    <source>
        <strain evidence="2">NBC 00180</strain>
    </source>
</reference>
<evidence type="ECO:0000256" key="1">
    <source>
        <dbReference type="SAM" id="MobiDB-lite"/>
    </source>
</evidence>
<dbReference type="EMBL" id="CP108140">
    <property type="protein sequence ID" value="WTP91381.1"/>
    <property type="molecule type" value="Genomic_DNA"/>
</dbReference>
<dbReference type="Gene3D" id="2.120.10.70">
    <property type="entry name" value="Fucose-specific lectin"/>
    <property type="match status" value="1"/>
</dbReference>
<proteinExistence type="predicted"/>
<protein>
    <submittedName>
        <fullName evidence="2">Uncharacterized protein</fullName>
    </submittedName>
</protein>
<name>A0AAU1IA71_9ACTN</name>
<organism evidence="2">
    <name type="scientific">Streptomyces sp. NBC_00180</name>
    <dbReference type="NCBI Taxonomy" id="2903632"/>
    <lineage>
        <taxon>Bacteria</taxon>
        <taxon>Bacillati</taxon>
        <taxon>Actinomycetota</taxon>
        <taxon>Actinomycetes</taxon>
        <taxon>Kitasatosporales</taxon>
        <taxon>Streptomycetaceae</taxon>
        <taxon>Streptomyces</taxon>
    </lineage>
</organism>
<feature type="compositionally biased region" description="Low complexity" evidence="1">
    <location>
        <begin position="237"/>
        <end position="252"/>
    </location>
</feature>
<evidence type="ECO:0000313" key="2">
    <source>
        <dbReference type="EMBL" id="WTP91381.1"/>
    </source>
</evidence>
<dbReference type="AlphaFoldDB" id="A0AAU1IA71"/>
<dbReference type="SUPFAM" id="SSF89372">
    <property type="entry name" value="Fucose-specific lectin"/>
    <property type="match status" value="1"/>
</dbReference>
<accession>A0AAU1IA71</accession>